<accession>A0A9J6G030</accession>
<evidence type="ECO:0000259" key="3">
    <source>
        <dbReference type="Pfam" id="PF13359"/>
    </source>
</evidence>
<protein>
    <recommendedName>
        <fullName evidence="3">DDE Tnp4 domain-containing protein</fullName>
    </recommendedName>
</protein>
<evidence type="ECO:0000256" key="2">
    <source>
        <dbReference type="ARBA" id="ARBA00022723"/>
    </source>
</evidence>
<evidence type="ECO:0000256" key="1">
    <source>
        <dbReference type="ARBA" id="ARBA00001968"/>
    </source>
</evidence>
<dbReference type="EMBL" id="JABSTR010000005">
    <property type="protein sequence ID" value="KAH9371758.1"/>
    <property type="molecule type" value="Genomic_DNA"/>
</dbReference>
<reference evidence="4 5" key="1">
    <citation type="journal article" date="2020" name="Cell">
        <title>Large-Scale Comparative Analyses of Tick Genomes Elucidate Their Genetic Diversity and Vector Capacities.</title>
        <authorList>
            <consortium name="Tick Genome and Microbiome Consortium (TIGMIC)"/>
            <person name="Jia N."/>
            <person name="Wang J."/>
            <person name="Shi W."/>
            <person name="Du L."/>
            <person name="Sun Y."/>
            <person name="Zhan W."/>
            <person name="Jiang J.F."/>
            <person name="Wang Q."/>
            <person name="Zhang B."/>
            <person name="Ji P."/>
            <person name="Bell-Sakyi L."/>
            <person name="Cui X.M."/>
            <person name="Yuan T.T."/>
            <person name="Jiang B.G."/>
            <person name="Yang W.F."/>
            <person name="Lam T.T."/>
            <person name="Chang Q.C."/>
            <person name="Ding S.J."/>
            <person name="Wang X.J."/>
            <person name="Zhu J.G."/>
            <person name="Ruan X.D."/>
            <person name="Zhao L."/>
            <person name="Wei J.T."/>
            <person name="Ye R.Z."/>
            <person name="Que T.C."/>
            <person name="Du C.H."/>
            <person name="Zhou Y.H."/>
            <person name="Cheng J.X."/>
            <person name="Dai P.F."/>
            <person name="Guo W.B."/>
            <person name="Han X.H."/>
            <person name="Huang E.J."/>
            <person name="Li L.F."/>
            <person name="Wei W."/>
            <person name="Gao Y.C."/>
            <person name="Liu J.Z."/>
            <person name="Shao H.Z."/>
            <person name="Wang X."/>
            <person name="Wang C.C."/>
            <person name="Yang T.C."/>
            <person name="Huo Q.B."/>
            <person name="Li W."/>
            <person name="Chen H.Y."/>
            <person name="Chen S.E."/>
            <person name="Zhou L.G."/>
            <person name="Ni X.B."/>
            <person name="Tian J.H."/>
            <person name="Sheng Y."/>
            <person name="Liu T."/>
            <person name="Pan Y.S."/>
            <person name="Xia L.Y."/>
            <person name="Li J."/>
            <person name="Zhao F."/>
            <person name="Cao W.C."/>
        </authorList>
    </citation>
    <scope>NUCLEOTIDE SEQUENCE [LARGE SCALE GENOMIC DNA]</scope>
    <source>
        <strain evidence="4">HaeL-2018</strain>
    </source>
</reference>
<proteinExistence type="predicted"/>
<dbReference type="InterPro" id="IPR027806">
    <property type="entry name" value="HARBI1_dom"/>
</dbReference>
<comment type="caution">
    <text evidence="4">The sequence shown here is derived from an EMBL/GenBank/DDBJ whole genome shotgun (WGS) entry which is preliminary data.</text>
</comment>
<feature type="domain" description="DDE Tnp4" evidence="3">
    <location>
        <begin position="28"/>
        <end position="115"/>
    </location>
</feature>
<organism evidence="4 5">
    <name type="scientific">Haemaphysalis longicornis</name>
    <name type="common">Bush tick</name>
    <dbReference type="NCBI Taxonomy" id="44386"/>
    <lineage>
        <taxon>Eukaryota</taxon>
        <taxon>Metazoa</taxon>
        <taxon>Ecdysozoa</taxon>
        <taxon>Arthropoda</taxon>
        <taxon>Chelicerata</taxon>
        <taxon>Arachnida</taxon>
        <taxon>Acari</taxon>
        <taxon>Parasitiformes</taxon>
        <taxon>Ixodida</taxon>
        <taxon>Ixodoidea</taxon>
        <taxon>Ixodidae</taxon>
        <taxon>Haemaphysalinae</taxon>
        <taxon>Haemaphysalis</taxon>
    </lineage>
</organism>
<dbReference type="OMA" id="ARNTVEC"/>
<dbReference type="Pfam" id="PF13359">
    <property type="entry name" value="DDE_Tnp_4"/>
    <property type="match status" value="1"/>
</dbReference>
<evidence type="ECO:0000313" key="4">
    <source>
        <dbReference type="EMBL" id="KAH9371758.1"/>
    </source>
</evidence>
<dbReference type="VEuPathDB" id="VectorBase:HLOH_048985"/>
<keyword evidence="5" id="KW-1185">Reference proteome</keyword>
<dbReference type="OrthoDB" id="6488078at2759"/>
<name>A0A9J6G030_HAELO</name>
<sequence length="139" mass="15585">MAVVHSRYLFTLVDRLNKGKLNLLRAQQLPGTSTLVPDVFIGDEAFQLRPDYMTLLPGTRTRREGAVYNCRLSRVRRCVGNAFGILASRWSIYDRRINMETESAENVKATWVLHNFLCISQAAVSVCMGGCICVCVVCP</sequence>
<comment type="cofactor">
    <cofactor evidence="1">
        <name>a divalent metal cation</name>
        <dbReference type="ChEBI" id="CHEBI:60240"/>
    </cofactor>
</comment>
<dbReference type="Proteomes" id="UP000821853">
    <property type="component" value="Chromosome 3"/>
</dbReference>
<keyword evidence="2" id="KW-0479">Metal-binding</keyword>
<gene>
    <name evidence="4" type="ORF">HPB48_021025</name>
</gene>
<dbReference type="AlphaFoldDB" id="A0A9J6G030"/>
<dbReference type="GO" id="GO:0046872">
    <property type="term" value="F:metal ion binding"/>
    <property type="evidence" value="ECO:0007669"/>
    <property type="project" value="UniProtKB-KW"/>
</dbReference>
<evidence type="ECO:0000313" key="5">
    <source>
        <dbReference type="Proteomes" id="UP000821853"/>
    </source>
</evidence>